<evidence type="ECO:0000313" key="1">
    <source>
        <dbReference type="EMBL" id="VDL70337.1"/>
    </source>
</evidence>
<accession>A0A0N4XVD3</accession>
<name>A0A0N4XVD3_NIPBR</name>
<protein>
    <submittedName>
        <fullName evidence="3">DUF2623 family protein</fullName>
    </submittedName>
</protein>
<reference evidence="3" key="1">
    <citation type="submission" date="2017-02" db="UniProtKB">
        <authorList>
            <consortium name="WormBaseParasite"/>
        </authorList>
    </citation>
    <scope>IDENTIFICATION</scope>
</reference>
<sequence>MGMVLPGGMMDSDINRHCAHNFPAVAYTLGRANWPQLRDTYNKLATDDQVCGWILWRRGFSDDQLIVMSVFSCACVFP</sequence>
<dbReference type="AlphaFoldDB" id="A0A0N4XVD3"/>
<reference evidence="1 2" key="2">
    <citation type="submission" date="2018-11" db="EMBL/GenBank/DDBJ databases">
        <authorList>
            <consortium name="Pathogen Informatics"/>
        </authorList>
    </citation>
    <scope>NUCLEOTIDE SEQUENCE [LARGE SCALE GENOMIC DNA]</scope>
</reference>
<organism evidence="3">
    <name type="scientific">Nippostrongylus brasiliensis</name>
    <name type="common">Rat hookworm</name>
    <dbReference type="NCBI Taxonomy" id="27835"/>
    <lineage>
        <taxon>Eukaryota</taxon>
        <taxon>Metazoa</taxon>
        <taxon>Ecdysozoa</taxon>
        <taxon>Nematoda</taxon>
        <taxon>Chromadorea</taxon>
        <taxon>Rhabditida</taxon>
        <taxon>Rhabditina</taxon>
        <taxon>Rhabditomorpha</taxon>
        <taxon>Strongyloidea</taxon>
        <taxon>Heligmosomidae</taxon>
        <taxon>Nippostrongylus</taxon>
    </lineage>
</organism>
<dbReference type="Proteomes" id="UP000271162">
    <property type="component" value="Unassembled WGS sequence"/>
</dbReference>
<dbReference type="WBParaSite" id="NBR_0000674701-mRNA-1">
    <property type="protein sequence ID" value="NBR_0000674701-mRNA-1"/>
    <property type="gene ID" value="NBR_0000674701"/>
</dbReference>
<proteinExistence type="predicted"/>
<gene>
    <name evidence="1" type="ORF">NBR_LOCUS6748</name>
</gene>
<keyword evidence="2" id="KW-1185">Reference proteome</keyword>
<evidence type="ECO:0000313" key="3">
    <source>
        <dbReference type="WBParaSite" id="NBR_0000674701-mRNA-1"/>
    </source>
</evidence>
<dbReference type="EMBL" id="UYSL01019827">
    <property type="protein sequence ID" value="VDL70337.1"/>
    <property type="molecule type" value="Genomic_DNA"/>
</dbReference>
<dbReference type="STRING" id="27835.A0A0N4XVD3"/>
<evidence type="ECO:0000313" key="2">
    <source>
        <dbReference type="Proteomes" id="UP000271162"/>
    </source>
</evidence>